<keyword evidence="3" id="KW-1185">Reference proteome</keyword>
<dbReference type="AlphaFoldDB" id="A0A9W9CEX0"/>
<name>A0A9W9CEX0_9PLEO</name>
<protein>
    <submittedName>
        <fullName evidence="2">Uncharacterized protein</fullName>
    </submittedName>
</protein>
<feature type="region of interest" description="Disordered" evidence="1">
    <location>
        <begin position="216"/>
        <end position="261"/>
    </location>
</feature>
<organism evidence="2 3">
    <name type="scientific">Didymosphaeria variabile</name>
    <dbReference type="NCBI Taxonomy" id="1932322"/>
    <lineage>
        <taxon>Eukaryota</taxon>
        <taxon>Fungi</taxon>
        <taxon>Dikarya</taxon>
        <taxon>Ascomycota</taxon>
        <taxon>Pezizomycotina</taxon>
        <taxon>Dothideomycetes</taxon>
        <taxon>Pleosporomycetidae</taxon>
        <taxon>Pleosporales</taxon>
        <taxon>Massarineae</taxon>
        <taxon>Didymosphaeriaceae</taxon>
        <taxon>Didymosphaeria</taxon>
    </lineage>
</organism>
<dbReference type="OrthoDB" id="3800277at2759"/>
<dbReference type="EMBL" id="JAPEUX010000002">
    <property type="protein sequence ID" value="KAJ4358402.1"/>
    <property type="molecule type" value="Genomic_DNA"/>
</dbReference>
<reference evidence="2" key="1">
    <citation type="submission" date="2022-10" db="EMBL/GenBank/DDBJ databases">
        <title>Tapping the CABI collections for fungal endophytes: first genome assemblies for Collariella, Neodidymelliopsis, Ascochyta clinopodiicola, Didymella pomorum, Didymosphaeria variabile, Neocosmospora piperis and Neocucurbitaria cava.</title>
        <authorList>
            <person name="Hill R."/>
        </authorList>
    </citation>
    <scope>NUCLEOTIDE SEQUENCE</scope>
    <source>
        <strain evidence="2">IMI 356815</strain>
    </source>
</reference>
<proteinExistence type="predicted"/>
<evidence type="ECO:0000256" key="1">
    <source>
        <dbReference type="SAM" id="MobiDB-lite"/>
    </source>
</evidence>
<gene>
    <name evidence="2" type="ORF">N0V89_002984</name>
</gene>
<dbReference type="GeneID" id="80906514"/>
<sequence>MRVKMAFRNALRSFRGTLIDGLLQPNVRLGNGLNLNKNHSLDEENAEKDIENARASKDFRRAQLEVQKLRPWEMTKGRPRNKRLQIRARTFDEREIALDERQVALDTREVAVSEREAALRKRENALRREIFALDKRENALKKGGTGSFERAAALDSREAQLNNKHQQLLNKEEQLFLQTQSMRNQQTDQPELNAKKALEEAKDLVKLRKKAYILEQRRAGNTLPPKSSDKSSESGKPVAAAMSDPESSTQSSMAPEIEIEIESASDYDNIFPYTDDSSYLDARTRIVLPRRPAP</sequence>
<evidence type="ECO:0000313" key="3">
    <source>
        <dbReference type="Proteomes" id="UP001140513"/>
    </source>
</evidence>
<dbReference type="Proteomes" id="UP001140513">
    <property type="component" value="Unassembled WGS sequence"/>
</dbReference>
<evidence type="ECO:0000313" key="2">
    <source>
        <dbReference type="EMBL" id="KAJ4358402.1"/>
    </source>
</evidence>
<accession>A0A9W9CEX0</accession>
<comment type="caution">
    <text evidence="2">The sequence shown here is derived from an EMBL/GenBank/DDBJ whole genome shotgun (WGS) entry which is preliminary data.</text>
</comment>
<dbReference type="RefSeq" id="XP_056075261.1">
    <property type="nucleotide sequence ID" value="XM_056211788.1"/>
</dbReference>